<keyword evidence="7 13" id="KW-0028">Amino-acid biosynthesis</keyword>
<gene>
    <name evidence="15" type="primary">thrC_1</name>
    <name evidence="15" type="ORF">GCM10010406_05150</name>
</gene>
<keyword evidence="8 13" id="KW-0791">Threonine biosynthesis</keyword>
<keyword evidence="10 13" id="KW-0456">Lyase</keyword>
<comment type="function">
    <text evidence="2 13">Catalyzes the gamma-elimination of phosphate from L-phosphohomoserine and the beta-addition of water to produce L-threonine.</text>
</comment>
<dbReference type="InterPro" id="IPR026260">
    <property type="entry name" value="Thr_Synthase_bac/arc"/>
</dbReference>
<protein>
    <recommendedName>
        <fullName evidence="6 12">Threonine synthase</fullName>
        <ecNumber evidence="5 12">4.2.3.1</ecNumber>
    </recommendedName>
</protein>
<proteinExistence type="inferred from homology"/>
<dbReference type="PROSITE" id="PS00165">
    <property type="entry name" value="DEHYDRATASE_SER_THR"/>
    <property type="match status" value="1"/>
</dbReference>
<evidence type="ECO:0000256" key="9">
    <source>
        <dbReference type="ARBA" id="ARBA00022898"/>
    </source>
</evidence>
<evidence type="ECO:0000256" key="5">
    <source>
        <dbReference type="ARBA" id="ARBA00013028"/>
    </source>
</evidence>
<evidence type="ECO:0000256" key="13">
    <source>
        <dbReference type="PIRNR" id="PIRNR038945"/>
    </source>
</evidence>
<dbReference type="Gene3D" id="3.40.50.1100">
    <property type="match status" value="2"/>
</dbReference>
<dbReference type="InterPro" id="IPR000634">
    <property type="entry name" value="Ser/Thr_deHydtase_PyrdxlP-BS"/>
</dbReference>
<evidence type="ECO:0000256" key="4">
    <source>
        <dbReference type="ARBA" id="ARBA00005517"/>
    </source>
</evidence>
<dbReference type="EMBL" id="BAAATA010000002">
    <property type="protein sequence ID" value="GAA2472408.1"/>
    <property type="molecule type" value="Genomic_DNA"/>
</dbReference>
<dbReference type="InterPro" id="IPR001926">
    <property type="entry name" value="TrpB-like_PALP"/>
</dbReference>
<evidence type="ECO:0000256" key="2">
    <source>
        <dbReference type="ARBA" id="ARBA00003648"/>
    </source>
</evidence>
<dbReference type="NCBIfam" id="TIGR00260">
    <property type="entry name" value="thrC"/>
    <property type="match status" value="1"/>
</dbReference>
<dbReference type="PIRSF" id="PIRSF038945">
    <property type="entry name" value="Thr_synthase"/>
    <property type="match status" value="1"/>
</dbReference>
<keyword evidence="9 13" id="KW-0663">Pyridoxal phosphate</keyword>
<evidence type="ECO:0000256" key="12">
    <source>
        <dbReference type="NCBIfam" id="TIGR00260"/>
    </source>
</evidence>
<dbReference type="InterPro" id="IPR036052">
    <property type="entry name" value="TrpB-like_PALP_sf"/>
</dbReference>
<comment type="catalytic activity">
    <reaction evidence="11 13">
        <text>O-phospho-L-homoserine + H2O = L-threonine + phosphate</text>
        <dbReference type="Rhea" id="RHEA:10840"/>
        <dbReference type="ChEBI" id="CHEBI:15377"/>
        <dbReference type="ChEBI" id="CHEBI:43474"/>
        <dbReference type="ChEBI" id="CHEBI:57590"/>
        <dbReference type="ChEBI" id="CHEBI:57926"/>
        <dbReference type="EC" id="4.2.3.1"/>
    </reaction>
</comment>
<dbReference type="InterPro" id="IPR004450">
    <property type="entry name" value="Thr_synthase-like"/>
</dbReference>
<keyword evidence="16" id="KW-1185">Reference proteome</keyword>
<evidence type="ECO:0000259" key="14">
    <source>
        <dbReference type="Pfam" id="PF00291"/>
    </source>
</evidence>
<dbReference type="RefSeq" id="WP_344381438.1">
    <property type="nucleotide sequence ID" value="NZ_BAAATA010000002.1"/>
</dbReference>
<accession>A0ABN3KUQ4</accession>
<evidence type="ECO:0000256" key="1">
    <source>
        <dbReference type="ARBA" id="ARBA00001933"/>
    </source>
</evidence>
<name>A0ABN3KUQ4_9ACTN</name>
<dbReference type="InterPro" id="IPR050147">
    <property type="entry name" value="Ser/Thr_Dehydratase"/>
</dbReference>
<comment type="cofactor">
    <cofactor evidence="1 13">
        <name>pyridoxal 5'-phosphate</name>
        <dbReference type="ChEBI" id="CHEBI:597326"/>
    </cofactor>
</comment>
<dbReference type="PANTHER" id="PTHR48078:SF6">
    <property type="entry name" value="L-THREONINE DEHYDRATASE CATABOLIC TDCB"/>
    <property type="match status" value="1"/>
</dbReference>
<evidence type="ECO:0000256" key="10">
    <source>
        <dbReference type="ARBA" id="ARBA00023239"/>
    </source>
</evidence>
<evidence type="ECO:0000256" key="7">
    <source>
        <dbReference type="ARBA" id="ARBA00022605"/>
    </source>
</evidence>
<dbReference type="Pfam" id="PF00291">
    <property type="entry name" value="PALP"/>
    <property type="match status" value="1"/>
</dbReference>
<comment type="pathway">
    <text evidence="3 13">Amino-acid biosynthesis; L-threonine biosynthesis; L-threonine from L-aspartate: step 5/5.</text>
</comment>
<organism evidence="15 16">
    <name type="scientific">Streptomyces thermolineatus</name>
    <dbReference type="NCBI Taxonomy" id="44033"/>
    <lineage>
        <taxon>Bacteria</taxon>
        <taxon>Bacillati</taxon>
        <taxon>Actinomycetota</taxon>
        <taxon>Actinomycetes</taxon>
        <taxon>Kitasatosporales</taxon>
        <taxon>Streptomycetaceae</taxon>
        <taxon>Streptomyces</taxon>
    </lineage>
</organism>
<evidence type="ECO:0000313" key="16">
    <source>
        <dbReference type="Proteomes" id="UP001501358"/>
    </source>
</evidence>
<evidence type="ECO:0000313" key="15">
    <source>
        <dbReference type="EMBL" id="GAA2472408.1"/>
    </source>
</evidence>
<evidence type="ECO:0000256" key="11">
    <source>
        <dbReference type="ARBA" id="ARBA00049144"/>
    </source>
</evidence>
<comment type="caution">
    <text evidence="15">The sequence shown here is derived from an EMBL/GenBank/DDBJ whole genome shotgun (WGS) entry which is preliminary data.</text>
</comment>
<dbReference type="SUPFAM" id="SSF53686">
    <property type="entry name" value="Tryptophan synthase beta subunit-like PLP-dependent enzymes"/>
    <property type="match status" value="1"/>
</dbReference>
<evidence type="ECO:0000256" key="6">
    <source>
        <dbReference type="ARBA" id="ARBA00018679"/>
    </source>
</evidence>
<dbReference type="Proteomes" id="UP001501358">
    <property type="component" value="Unassembled WGS sequence"/>
</dbReference>
<evidence type="ECO:0000256" key="8">
    <source>
        <dbReference type="ARBA" id="ARBA00022697"/>
    </source>
</evidence>
<reference evidence="15 16" key="1">
    <citation type="journal article" date="2019" name="Int. J. Syst. Evol. Microbiol.">
        <title>The Global Catalogue of Microorganisms (GCM) 10K type strain sequencing project: providing services to taxonomists for standard genome sequencing and annotation.</title>
        <authorList>
            <consortium name="The Broad Institute Genomics Platform"/>
            <consortium name="The Broad Institute Genome Sequencing Center for Infectious Disease"/>
            <person name="Wu L."/>
            <person name="Ma J."/>
        </authorList>
    </citation>
    <scope>NUCLEOTIDE SEQUENCE [LARGE SCALE GENOMIC DNA]</scope>
    <source>
        <strain evidence="15 16">JCM 6307</strain>
    </source>
</reference>
<feature type="domain" description="Tryptophan synthase beta chain-like PALP" evidence="14">
    <location>
        <begin position="41"/>
        <end position="335"/>
    </location>
</feature>
<dbReference type="PANTHER" id="PTHR48078">
    <property type="entry name" value="THREONINE DEHYDRATASE, MITOCHONDRIAL-RELATED"/>
    <property type="match status" value="1"/>
</dbReference>
<evidence type="ECO:0000256" key="3">
    <source>
        <dbReference type="ARBA" id="ARBA00004979"/>
    </source>
</evidence>
<dbReference type="EC" id="4.2.3.1" evidence="5 12"/>
<comment type="similarity">
    <text evidence="4 13">Belongs to the threonine synthase family.</text>
</comment>
<sequence>MTSAIDRPQAAARQGRGTHQWRGIIEEYRDRLPVTADTPVVTLMEGGTPLVPAQVLSERTGCDVRLKVEGANPTGSFKDRGMTMAITRAKEEGAQAVICASTGNTSASAAAYAVRAGMVSAVLVPQGKIALGKMGQALVHGARILQVDGNFDDCLTLARALSEKYPVALVNSVNPVRIEGQKTAAFEIVDALGDAPDIHVLPVGNAGNITAYWRGYREYSADGMSTRNPRMWGFQAAGSAPIVNGAPVLKPQTIATAIRIGNPASWEFAEAARDESGGLIEAVTDRQILAAYRLLAAQEGVFVEPASAASVAGLLKAADEGKVDPGQRIVCTVTGNGLKDPDWAVAGAPQPLTVPVDADAAAEQLGLA</sequence>
<dbReference type="CDD" id="cd01563">
    <property type="entry name" value="Thr-synth_1"/>
    <property type="match status" value="1"/>
</dbReference>